<dbReference type="EMBL" id="JAGGKS010000001">
    <property type="protein sequence ID" value="MBP1924539.1"/>
    <property type="molecule type" value="Genomic_DNA"/>
</dbReference>
<dbReference type="Gene3D" id="3.30.70.1290">
    <property type="entry name" value="Transposase IS200-like"/>
    <property type="match status" value="1"/>
</dbReference>
<dbReference type="InterPro" id="IPR036515">
    <property type="entry name" value="Transposase_17_sf"/>
</dbReference>
<dbReference type="SUPFAM" id="SSF143422">
    <property type="entry name" value="Transposase IS200-like"/>
    <property type="match status" value="1"/>
</dbReference>
<accession>A0ABS4GA30</accession>
<protein>
    <submittedName>
        <fullName evidence="2">REP element-mobilizing transposase RayT</fullName>
    </submittedName>
</protein>
<dbReference type="PANTHER" id="PTHR34322:SF2">
    <property type="entry name" value="TRANSPOSASE IS200-LIKE DOMAIN-CONTAINING PROTEIN"/>
    <property type="match status" value="1"/>
</dbReference>
<dbReference type="InterPro" id="IPR002686">
    <property type="entry name" value="Transposase_17"/>
</dbReference>
<name>A0ABS4GA30_9FIRM</name>
<feature type="domain" description="Transposase IS200-like" evidence="1">
    <location>
        <begin position="9"/>
        <end position="123"/>
    </location>
</feature>
<dbReference type="RefSeq" id="WP_209510291.1">
    <property type="nucleotide sequence ID" value="NZ_JAGGKS010000001.1"/>
</dbReference>
<comment type="caution">
    <text evidence="2">The sequence shown here is derived from an EMBL/GenBank/DDBJ whole genome shotgun (WGS) entry which is preliminary data.</text>
</comment>
<gene>
    <name evidence="2" type="ORF">J2Z76_000392</name>
</gene>
<organism evidence="2 3">
    <name type="scientific">Sedimentibacter acidaminivorans</name>
    <dbReference type="NCBI Taxonomy" id="913099"/>
    <lineage>
        <taxon>Bacteria</taxon>
        <taxon>Bacillati</taxon>
        <taxon>Bacillota</taxon>
        <taxon>Tissierellia</taxon>
        <taxon>Sedimentibacter</taxon>
    </lineage>
</organism>
<dbReference type="PANTHER" id="PTHR34322">
    <property type="entry name" value="TRANSPOSASE, Y1_TNP DOMAIN-CONTAINING"/>
    <property type="match status" value="1"/>
</dbReference>
<reference evidence="2 3" key="1">
    <citation type="submission" date="2021-03" db="EMBL/GenBank/DDBJ databases">
        <title>Genomic Encyclopedia of Type Strains, Phase IV (KMG-IV): sequencing the most valuable type-strain genomes for metagenomic binning, comparative biology and taxonomic classification.</title>
        <authorList>
            <person name="Goeker M."/>
        </authorList>
    </citation>
    <scope>NUCLEOTIDE SEQUENCE [LARGE SCALE GENOMIC DNA]</scope>
    <source>
        <strain evidence="2 3">DSM 24004</strain>
    </source>
</reference>
<evidence type="ECO:0000313" key="3">
    <source>
        <dbReference type="Proteomes" id="UP001519342"/>
    </source>
</evidence>
<evidence type="ECO:0000259" key="1">
    <source>
        <dbReference type="SMART" id="SM01321"/>
    </source>
</evidence>
<dbReference type="SMART" id="SM01321">
    <property type="entry name" value="Y1_Tnp"/>
    <property type="match status" value="1"/>
</dbReference>
<evidence type="ECO:0000313" key="2">
    <source>
        <dbReference type="EMBL" id="MBP1924539.1"/>
    </source>
</evidence>
<dbReference type="Proteomes" id="UP001519342">
    <property type="component" value="Unassembled WGS sequence"/>
</dbReference>
<dbReference type="NCBIfam" id="NF047646">
    <property type="entry name" value="REP_Tyr_transpos"/>
    <property type="match status" value="1"/>
</dbReference>
<proteinExistence type="predicted"/>
<keyword evidence="3" id="KW-1185">Reference proteome</keyword>
<dbReference type="Pfam" id="PF01797">
    <property type="entry name" value="Y1_Tnp"/>
    <property type="match status" value="1"/>
</dbReference>
<sequence length="259" mass="30828">MPRKARVISNTGIYHIMTRGINKEQIFKKEINKVKILEIIKILKEDVQFDAIAYCIMDNHIHLLIKAEENELRTLMKKLNVKYAMHYNSAEKRNGHVFQDRFRSEAVEDDKYMLGAIRYIHNNPVKVGIVKNVLEYQWSSAKDYINQKSEIISYKYLNEVMDLFKNNDEFIAFHDINDNNIYIDTKEEKDENIQNIVRNVIEKYVNENYLIDQKQITQQQREELAEKLLSLNLITYREIAELCNLTVHRVSEIKNNKEI</sequence>